<evidence type="ECO:0000256" key="2">
    <source>
        <dbReference type="PROSITE-ProRule" id="PRU00332"/>
    </source>
</evidence>
<keyword evidence="1 2" id="KW-0694">RNA-binding</keyword>
<keyword evidence="5" id="KW-1185">Reference proteome</keyword>
<evidence type="ECO:0000313" key="5">
    <source>
        <dbReference type="Proteomes" id="UP000235145"/>
    </source>
</evidence>
<dbReference type="SUPFAM" id="SSF46785">
    <property type="entry name" value="Winged helix' DNA-binding domain"/>
    <property type="match status" value="1"/>
</dbReference>
<sequence length="89" mass="10500">MVRKILKRINTRVGTKRKRIKPIMSMAYLHNFLLKLMYPLVQSLRGMPFVSPLAPSMYFAVPDPQLHAKIVTQIDYYFSNKNLVRDIYL</sequence>
<dbReference type="GO" id="GO:0003723">
    <property type="term" value="F:RNA binding"/>
    <property type="evidence" value="ECO:0007669"/>
    <property type="project" value="UniProtKB-UniRule"/>
</dbReference>
<dbReference type="Proteomes" id="UP000235145">
    <property type="component" value="Unassembled WGS sequence"/>
</dbReference>
<dbReference type="AlphaFoldDB" id="A0A9R1XPH2"/>
<organism evidence="4 5">
    <name type="scientific">Lactuca sativa</name>
    <name type="common">Garden lettuce</name>
    <dbReference type="NCBI Taxonomy" id="4236"/>
    <lineage>
        <taxon>Eukaryota</taxon>
        <taxon>Viridiplantae</taxon>
        <taxon>Streptophyta</taxon>
        <taxon>Embryophyta</taxon>
        <taxon>Tracheophyta</taxon>
        <taxon>Spermatophyta</taxon>
        <taxon>Magnoliopsida</taxon>
        <taxon>eudicotyledons</taxon>
        <taxon>Gunneridae</taxon>
        <taxon>Pentapetalae</taxon>
        <taxon>asterids</taxon>
        <taxon>campanulids</taxon>
        <taxon>Asterales</taxon>
        <taxon>Asteraceae</taxon>
        <taxon>Cichorioideae</taxon>
        <taxon>Cichorieae</taxon>
        <taxon>Lactucinae</taxon>
        <taxon>Lactuca</taxon>
    </lineage>
</organism>
<comment type="caution">
    <text evidence="4">The sequence shown here is derived from an EMBL/GenBank/DDBJ whole genome shotgun (WGS) entry which is preliminary data.</text>
</comment>
<dbReference type="InterPro" id="IPR036388">
    <property type="entry name" value="WH-like_DNA-bd_sf"/>
</dbReference>
<name>A0A9R1XPH2_LACSA</name>
<dbReference type="InterPro" id="IPR006630">
    <property type="entry name" value="La_HTH"/>
</dbReference>
<evidence type="ECO:0000313" key="4">
    <source>
        <dbReference type="EMBL" id="KAJ0217114.1"/>
    </source>
</evidence>
<feature type="domain" description="HTH La-type RNA-binding" evidence="3">
    <location>
        <begin position="60"/>
        <end position="89"/>
    </location>
</feature>
<dbReference type="EMBL" id="NBSK02000003">
    <property type="protein sequence ID" value="KAJ0217114.1"/>
    <property type="molecule type" value="Genomic_DNA"/>
</dbReference>
<gene>
    <name evidence="4" type="ORF">LSAT_V11C300108250</name>
</gene>
<evidence type="ECO:0000259" key="3">
    <source>
        <dbReference type="PROSITE" id="PS50961"/>
    </source>
</evidence>
<protein>
    <recommendedName>
        <fullName evidence="3">HTH La-type RNA-binding domain-containing protein</fullName>
    </recommendedName>
</protein>
<evidence type="ECO:0000256" key="1">
    <source>
        <dbReference type="ARBA" id="ARBA00022884"/>
    </source>
</evidence>
<accession>A0A9R1XPH2</accession>
<dbReference type="InterPro" id="IPR036390">
    <property type="entry name" value="WH_DNA-bd_sf"/>
</dbReference>
<proteinExistence type="predicted"/>
<dbReference type="Gene3D" id="1.10.10.10">
    <property type="entry name" value="Winged helix-like DNA-binding domain superfamily/Winged helix DNA-binding domain"/>
    <property type="match status" value="1"/>
</dbReference>
<dbReference type="PROSITE" id="PS50961">
    <property type="entry name" value="HTH_LA"/>
    <property type="match status" value="1"/>
</dbReference>
<reference evidence="4 5" key="1">
    <citation type="journal article" date="2017" name="Nat. Commun.">
        <title>Genome assembly with in vitro proximity ligation data and whole-genome triplication in lettuce.</title>
        <authorList>
            <person name="Reyes-Chin-Wo S."/>
            <person name="Wang Z."/>
            <person name="Yang X."/>
            <person name="Kozik A."/>
            <person name="Arikit S."/>
            <person name="Song C."/>
            <person name="Xia L."/>
            <person name="Froenicke L."/>
            <person name="Lavelle D.O."/>
            <person name="Truco M.J."/>
            <person name="Xia R."/>
            <person name="Zhu S."/>
            <person name="Xu C."/>
            <person name="Xu H."/>
            <person name="Xu X."/>
            <person name="Cox K."/>
            <person name="Korf I."/>
            <person name="Meyers B.C."/>
            <person name="Michelmore R.W."/>
        </authorList>
    </citation>
    <scope>NUCLEOTIDE SEQUENCE [LARGE SCALE GENOMIC DNA]</scope>
    <source>
        <strain evidence="5">cv. Salinas</strain>
        <tissue evidence="4">Seedlings</tissue>
    </source>
</reference>